<accession>A0ABV5KU02</accession>
<dbReference type="RefSeq" id="WP_377498289.1">
    <property type="nucleotide sequence ID" value="NZ_JBHMDO010000034.1"/>
</dbReference>
<dbReference type="Proteomes" id="UP001589747">
    <property type="component" value="Unassembled WGS sequence"/>
</dbReference>
<organism evidence="3 4">
    <name type="scientific">Paenibacillus aurantiacus</name>
    <dbReference type="NCBI Taxonomy" id="1936118"/>
    <lineage>
        <taxon>Bacteria</taxon>
        <taxon>Bacillati</taxon>
        <taxon>Bacillota</taxon>
        <taxon>Bacilli</taxon>
        <taxon>Bacillales</taxon>
        <taxon>Paenibacillaceae</taxon>
        <taxon>Paenibacillus</taxon>
    </lineage>
</organism>
<evidence type="ECO:0000313" key="3">
    <source>
        <dbReference type="EMBL" id="MFB9328718.1"/>
    </source>
</evidence>
<name>A0ABV5KU02_9BACL</name>
<keyword evidence="1" id="KW-0175">Coiled coil</keyword>
<keyword evidence="2" id="KW-0472">Membrane</keyword>
<proteinExistence type="predicted"/>
<feature type="coiled-coil region" evidence="1">
    <location>
        <begin position="45"/>
        <end position="88"/>
    </location>
</feature>
<feature type="transmembrane region" description="Helical" evidence="2">
    <location>
        <begin position="24"/>
        <end position="47"/>
    </location>
</feature>
<sequence>MNRIHDQFKEDSSMANNENLSAKLALIAGAILTFGDFLTTVAAGLALEEAEINENEEQRVNIQREKKLVNMQKKIDDLTHQINVISQQKG</sequence>
<evidence type="ECO:0000256" key="2">
    <source>
        <dbReference type="SAM" id="Phobius"/>
    </source>
</evidence>
<gene>
    <name evidence="3" type="ORF">ACFFSY_22515</name>
</gene>
<keyword evidence="2" id="KW-0812">Transmembrane</keyword>
<reference evidence="3 4" key="1">
    <citation type="submission" date="2024-09" db="EMBL/GenBank/DDBJ databases">
        <authorList>
            <person name="Sun Q."/>
            <person name="Mori K."/>
        </authorList>
    </citation>
    <scope>NUCLEOTIDE SEQUENCE [LARGE SCALE GENOMIC DNA]</scope>
    <source>
        <strain evidence="3 4">TISTR 2452</strain>
    </source>
</reference>
<keyword evidence="4" id="KW-1185">Reference proteome</keyword>
<dbReference type="EMBL" id="JBHMDO010000034">
    <property type="protein sequence ID" value="MFB9328718.1"/>
    <property type="molecule type" value="Genomic_DNA"/>
</dbReference>
<protein>
    <recommendedName>
        <fullName evidence="5">Translation initiation factor 2</fullName>
    </recommendedName>
</protein>
<keyword evidence="2" id="KW-1133">Transmembrane helix</keyword>
<evidence type="ECO:0000256" key="1">
    <source>
        <dbReference type="SAM" id="Coils"/>
    </source>
</evidence>
<comment type="caution">
    <text evidence="3">The sequence shown here is derived from an EMBL/GenBank/DDBJ whole genome shotgun (WGS) entry which is preliminary data.</text>
</comment>
<evidence type="ECO:0000313" key="4">
    <source>
        <dbReference type="Proteomes" id="UP001589747"/>
    </source>
</evidence>
<evidence type="ECO:0008006" key="5">
    <source>
        <dbReference type="Google" id="ProtNLM"/>
    </source>
</evidence>